<dbReference type="RefSeq" id="WP_136528967.1">
    <property type="nucleotide sequence ID" value="NZ_STGX01000004.1"/>
</dbReference>
<feature type="region of interest" description="Disordered" evidence="1">
    <location>
        <begin position="80"/>
        <end position="111"/>
    </location>
</feature>
<name>A0A4S8PP32_9ACTN</name>
<dbReference type="OrthoDB" id="5189512at2"/>
<feature type="compositionally biased region" description="Basic and acidic residues" evidence="1">
    <location>
        <begin position="100"/>
        <end position="111"/>
    </location>
</feature>
<evidence type="ECO:0000256" key="1">
    <source>
        <dbReference type="SAM" id="MobiDB-lite"/>
    </source>
</evidence>
<dbReference type="EMBL" id="STGX01000004">
    <property type="protein sequence ID" value="THV30094.1"/>
    <property type="molecule type" value="Genomic_DNA"/>
</dbReference>
<proteinExistence type="predicted"/>
<organism evidence="2 3">
    <name type="scientific">Glycomyces paridis</name>
    <dbReference type="NCBI Taxonomy" id="2126555"/>
    <lineage>
        <taxon>Bacteria</taxon>
        <taxon>Bacillati</taxon>
        <taxon>Actinomycetota</taxon>
        <taxon>Actinomycetes</taxon>
        <taxon>Glycomycetales</taxon>
        <taxon>Glycomycetaceae</taxon>
        <taxon>Glycomyces</taxon>
    </lineage>
</organism>
<reference evidence="2 3" key="1">
    <citation type="journal article" date="2018" name="Int. J. Syst. Evol. Microbiol.">
        <title>Glycomyces paridis sp. nov., isolated from the medicinal plant Paris polyphylla.</title>
        <authorList>
            <person name="Fang X.M."/>
            <person name="Bai J.L."/>
            <person name="Su J."/>
            <person name="Zhao L.L."/>
            <person name="Liu H.Y."/>
            <person name="Ma B.P."/>
            <person name="Zhang Y.Q."/>
            <person name="Yu L.Y."/>
        </authorList>
    </citation>
    <scope>NUCLEOTIDE SEQUENCE [LARGE SCALE GENOMIC DNA]</scope>
    <source>
        <strain evidence="2 3">CPCC 204357</strain>
    </source>
</reference>
<keyword evidence="3" id="KW-1185">Reference proteome</keyword>
<dbReference type="GO" id="GO:0003677">
    <property type="term" value="F:DNA binding"/>
    <property type="evidence" value="ECO:0007669"/>
    <property type="project" value="InterPro"/>
</dbReference>
<dbReference type="Pfam" id="PF02575">
    <property type="entry name" value="YbaB_DNA_bd"/>
    <property type="match status" value="1"/>
</dbReference>
<gene>
    <name evidence="2" type="ORF">E9998_06870</name>
</gene>
<comment type="caution">
    <text evidence="2">The sequence shown here is derived from an EMBL/GenBank/DDBJ whole genome shotgun (WGS) entry which is preliminary data.</text>
</comment>
<evidence type="ECO:0000313" key="3">
    <source>
        <dbReference type="Proteomes" id="UP000305792"/>
    </source>
</evidence>
<dbReference type="Gene3D" id="3.30.1310.10">
    <property type="entry name" value="Nucleoid-associated protein YbaB-like domain"/>
    <property type="match status" value="1"/>
</dbReference>
<protein>
    <submittedName>
        <fullName evidence="2">YbaB/EbfC family nucleoid-associated protein</fullName>
    </submittedName>
</protein>
<sequence>MSEDSAEEMRGKAKAIERIAVELRAEAISEGGAVRVVAGAADSIWELDLRLNAFELSGVELGELIVETIKDANRKAGAEMAEQAGQIMGREISPESFDGTPERIEREEEQR</sequence>
<dbReference type="SUPFAM" id="SSF82607">
    <property type="entry name" value="YbaB-like"/>
    <property type="match status" value="1"/>
</dbReference>
<dbReference type="InterPro" id="IPR036894">
    <property type="entry name" value="YbaB-like_sf"/>
</dbReference>
<dbReference type="AlphaFoldDB" id="A0A4S8PP32"/>
<accession>A0A4S8PP32</accession>
<dbReference type="Proteomes" id="UP000305792">
    <property type="component" value="Unassembled WGS sequence"/>
</dbReference>
<evidence type="ECO:0000313" key="2">
    <source>
        <dbReference type="EMBL" id="THV30094.1"/>
    </source>
</evidence>
<dbReference type="InterPro" id="IPR004401">
    <property type="entry name" value="YbaB/EbfC"/>
</dbReference>